<evidence type="ECO:0000313" key="4">
    <source>
        <dbReference type="Proteomes" id="UP000515856"/>
    </source>
</evidence>
<dbReference type="AlphaFoldDB" id="A0A7G9GJR5"/>
<evidence type="ECO:0000256" key="1">
    <source>
        <dbReference type="SAM" id="Phobius"/>
    </source>
</evidence>
<reference evidence="3 4" key="1">
    <citation type="submission" date="2020-08" db="EMBL/GenBank/DDBJ databases">
        <authorList>
            <person name="Liu C."/>
            <person name="Sun Q."/>
        </authorList>
    </citation>
    <scope>NUCLEOTIDE SEQUENCE [LARGE SCALE GENOMIC DNA]</scope>
    <source>
        <strain evidence="3 4">NSJ-61</strain>
    </source>
</reference>
<keyword evidence="1" id="KW-0812">Transmembrane</keyword>
<dbReference type="InterPro" id="IPR029052">
    <property type="entry name" value="Metallo-depent_PP-like"/>
</dbReference>
<gene>
    <name evidence="3" type="ORF">H9Q80_12295</name>
</gene>
<keyword evidence="1" id="KW-0472">Membrane</keyword>
<dbReference type="EMBL" id="CP060636">
    <property type="protein sequence ID" value="QNM11047.1"/>
    <property type="molecule type" value="Genomic_DNA"/>
</dbReference>
<dbReference type="InterPro" id="IPR051158">
    <property type="entry name" value="Metallophosphoesterase_sf"/>
</dbReference>
<dbReference type="Pfam" id="PF00149">
    <property type="entry name" value="Metallophos"/>
    <property type="match status" value="1"/>
</dbReference>
<keyword evidence="1" id="KW-1133">Transmembrane helix</keyword>
<proteinExistence type="predicted"/>
<organism evidence="3 4">
    <name type="scientific">[Eubacterium] hominis</name>
    <dbReference type="NCBI Taxonomy" id="2764325"/>
    <lineage>
        <taxon>Bacteria</taxon>
        <taxon>Bacillati</taxon>
        <taxon>Bacillota</taxon>
        <taxon>Erysipelotrichia</taxon>
        <taxon>Erysipelotrichales</taxon>
        <taxon>Erysipelotrichaceae</taxon>
        <taxon>Amedibacillus</taxon>
    </lineage>
</organism>
<feature type="transmembrane region" description="Helical" evidence="1">
    <location>
        <begin position="68"/>
        <end position="88"/>
    </location>
</feature>
<dbReference type="KEGG" id="ehn:H9Q80_12295"/>
<dbReference type="Gene3D" id="3.60.21.10">
    <property type="match status" value="1"/>
</dbReference>
<evidence type="ECO:0000259" key="2">
    <source>
        <dbReference type="Pfam" id="PF00149"/>
    </source>
</evidence>
<name>A0A7G9GJR5_9FIRM</name>
<feature type="domain" description="Calcineurin-like phosphoesterase" evidence="2">
    <location>
        <begin position="144"/>
        <end position="297"/>
    </location>
</feature>
<dbReference type="RefSeq" id="WP_117453855.1">
    <property type="nucleotide sequence ID" value="NZ_CP060636.1"/>
</dbReference>
<dbReference type="SUPFAM" id="SSF56300">
    <property type="entry name" value="Metallo-dependent phosphatases"/>
    <property type="match status" value="1"/>
</dbReference>
<sequence length="354" mass="40857">MMVLFLIMCLCLMMLIFYILYTFCMRCFSHAHKKAIFLICATIISLLMILRFSFHFYQITNTFLFDGILYLCTYFFLGVIFLFITSLIERLYIHFHKRFAYKTSFIIALILAIITGSYGIYQGKTISIKEYIQMIPALQKDVDFLAVSDLHISTSVKQPELKALFDIAKEKHVDAILIGGDLFDESTRVQDMEALYQLVKTYQIPIYYIEGNHEQLSSKKAFFLNQMKESGVILLQDLSVVFDQQLIITGRNDKKVGRKPLSQIIPQTTLPVLLMDHRPLTDEEHLVDIQFSGHTHNGQIFPNNLFTSIAFPHIYGRYSSPYPMIVSSGYGTWGFPMRIGSQSEVVLLHLKTQK</sequence>
<dbReference type="InterPro" id="IPR004843">
    <property type="entry name" value="Calcineurin-like_PHP"/>
</dbReference>
<dbReference type="Proteomes" id="UP000515856">
    <property type="component" value="Chromosome"/>
</dbReference>
<dbReference type="GO" id="GO:0016787">
    <property type="term" value="F:hydrolase activity"/>
    <property type="evidence" value="ECO:0007669"/>
    <property type="project" value="InterPro"/>
</dbReference>
<accession>A0A7G9GJR5</accession>
<keyword evidence="4" id="KW-1185">Reference proteome</keyword>
<feature type="transmembrane region" description="Helical" evidence="1">
    <location>
        <begin position="100"/>
        <end position="121"/>
    </location>
</feature>
<evidence type="ECO:0000313" key="3">
    <source>
        <dbReference type="EMBL" id="QNM11047.1"/>
    </source>
</evidence>
<dbReference type="PANTHER" id="PTHR31302">
    <property type="entry name" value="TRANSMEMBRANE PROTEIN WITH METALLOPHOSPHOESTERASE DOMAIN-RELATED"/>
    <property type="match status" value="1"/>
</dbReference>
<feature type="transmembrane region" description="Helical" evidence="1">
    <location>
        <begin position="5"/>
        <end position="23"/>
    </location>
</feature>
<dbReference type="PANTHER" id="PTHR31302:SF0">
    <property type="entry name" value="TRANSMEMBRANE PROTEIN WITH METALLOPHOSPHOESTERASE DOMAIN"/>
    <property type="match status" value="1"/>
</dbReference>
<feature type="transmembrane region" description="Helical" evidence="1">
    <location>
        <begin position="35"/>
        <end position="56"/>
    </location>
</feature>
<protein>
    <submittedName>
        <fullName evidence="3">Metallophosphoesterase</fullName>
    </submittedName>
</protein>